<name>A0A9W9JPI4_9EURO</name>
<evidence type="ECO:0000256" key="5">
    <source>
        <dbReference type="SAM" id="MobiDB-lite"/>
    </source>
</evidence>
<keyword evidence="4" id="KW-0539">Nucleus</keyword>
<keyword evidence="2" id="KW-0479">Metal-binding</keyword>
<gene>
    <name evidence="7" type="ORF">N7498_007777</name>
</gene>
<dbReference type="InterPro" id="IPR050987">
    <property type="entry name" value="AtrR-like"/>
</dbReference>
<dbReference type="GO" id="GO:0005634">
    <property type="term" value="C:nucleus"/>
    <property type="evidence" value="ECO:0007669"/>
    <property type="project" value="UniProtKB-SubCell"/>
</dbReference>
<feature type="region of interest" description="Disordered" evidence="5">
    <location>
        <begin position="94"/>
        <end position="127"/>
    </location>
</feature>
<dbReference type="AlphaFoldDB" id="A0A9W9JPI4"/>
<evidence type="ECO:0000259" key="6">
    <source>
        <dbReference type="SMART" id="SM00906"/>
    </source>
</evidence>
<dbReference type="GO" id="GO:0006351">
    <property type="term" value="P:DNA-templated transcription"/>
    <property type="evidence" value="ECO:0007669"/>
    <property type="project" value="InterPro"/>
</dbReference>
<organism evidence="7 8">
    <name type="scientific">Penicillium cinerascens</name>
    <dbReference type="NCBI Taxonomy" id="70096"/>
    <lineage>
        <taxon>Eukaryota</taxon>
        <taxon>Fungi</taxon>
        <taxon>Dikarya</taxon>
        <taxon>Ascomycota</taxon>
        <taxon>Pezizomycotina</taxon>
        <taxon>Eurotiomycetes</taxon>
        <taxon>Eurotiomycetidae</taxon>
        <taxon>Eurotiales</taxon>
        <taxon>Aspergillaceae</taxon>
        <taxon>Penicillium</taxon>
    </lineage>
</organism>
<dbReference type="PANTHER" id="PTHR46910">
    <property type="entry name" value="TRANSCRIPTION FACTOR PDR1"/>
    <property type="match status" value="1"/>
</dbReference>
<comment type="caution">
    <text evidence="7">The sequence shown here is derived from an EMBL/GenBank/DDBJ whole genome shotgun (WGS) entry which is preliminary data.</text>
</comment>
<sequence>MPPARAEPRSTPSRRGATTKVASARIQELESRLALYEPRNFIPNATAVTPSPRQGEELATQRISTERDIGSSQEFGDRVQTLFERRSTRISESSIQSFKSARQSLFPENPRPLRPRESRGDSGRDDLELPSEEEAFQLLDTVLFYFEEPQHLFDARDVSDRLTSFYENQSEQLDHPNIRVLQILVILALGRLLRGEEDHLGQPPGTGIFIFVRDHLPNPEDLRSHGVPGIEVLAIIAIYLQNIDQTEDAATYIGLALRLAMLHKLHRKAIMKHLRRSEVTHVSRLWWTIHSHNKRLMIATGCSLSLDDRSVDACSLAESPGFPNPSALQINIDIAQIQSRIYSVIYSNESCPNNVFLANVEGIISSLHEIAARIEQNSSFAIFGFFDLDSIFSAGFIMLLAAIIDAAGVSNGPNPACLKPSPGIYEAMQLLEWLSGLHNRAAMVRMQQMLGLYRRIPSLMEAVNLPEDANDPDRVHSLSQVEGTVARTHSPENYNPSIRMSGASMEELDQSSLPIEFPTDPHDVYSLYHDEDFVLTGADMADFEVLQRHLFGGDT</sequence>
<evidence type="ECO:0000256" key="3">
    <source>
        <dbReference type="ARBA" id="ARBA00023125"/>
    </source>
</evidence>
<dbReference type="SMART" id="SM00906">
    <property type="entry name" value="Fungal_trans"/>
    <property type="match status" value="1"/>
</dbReference>
<accession>A0A9W9JPI4</accession>
<evidence type="ECO:0000256" key="2">
    <source>
        <dbReference type="ARBA" id="ARBA00022723"/>
    </source>
</evidence>
<comment type="subcellular location">
    <subcellularLocation>
        <location evidence="1">Nucleus</location>
    </subcellularLocation>
</comment>
<feature type="region of interest" description="Disordered" evidence="5">
    <location>
        <begin position="1"/>
        <end position="21"/>
    </location>
</feature>
<dbReference type="EMBL" id="JAPQKR010000014">
    <property type="protein sequence ID" value="KAJ5198660.1"/>
    <property type="molecule type" value="Genomic_DNA"/>
</dbReference>
<feature type="domain" description="Xylanolytic transcriptional activator regulatory" evidence="6">
    <location>
        <begin position="249"/>
        <end position="322"/>
    </location>
</feature>
<evidence type="ECO:0000256" key="4">
    <source>
        <dbReference type="ARBA" id="ARBA00023242"/>
    </source>
</evidence>
<dbReference type="CDD" id="cd12148">
    <property type="entry name" value="fungal_TF_MHR"/>
    <property type="match status" value="1"/>
</dbReference>
<reference evidence="7" key="2">
    <citation type="journal article" date="2023" name="IMA Fungus">
        <title>Comparative genomic study of the Penicillium genus elucidates a diverse pangenome and 15 lateral gene transfer events.</title>
        <authorList>
            <person name="Petersen C."/>
            <person name="Sorensen T."/>
            <person name="Nielsen M.R."/>
            <person name="Sondergaard T.E."/>
            <person name="Sorensen J.L."/>
            <person name="Fitzpatrick D.A."/>
            <person name="Frisvad J.C."/>
            <person name="Nielsen K.L."/>
        </authorList>
    </citation>
    <scope>NUCLEOTIDE SEQUENCE</scope>
    <source>
        <strain evidence="7">IBT 15544</strain>
    </source>
</reference>
<reference evidence="7" key="1">
    <citation type="submission" date="2022-12" db="EMBL/GenBank/DDBJ databases">
        <authorList>
            <person name="Petersen C."/>
        </authorList>
    </citation>
    <scope>NUCLEOTIDE SEQUENCE</scope>
    <source>
        <strain evidence="7">IBT 15544</strain>
    </source>
</reference>
<proteinExistence type="predicted"/>
<evidence type="ECO:0000313" key="7">
    <source>
        <dbReference type="EMBL" id="KAJ5198660.1"/>
    </source>
</evidence>
<dbReference type="GO" id="GO:0008270">
    <property type="term" value="F:zinc ion binding"/>
    <property type="evidence" value="ECO:0007669"/>
    <property type="project" value="InterPro"/>
</dbReference>
<dbReference type="RefSeq" id="XP_058307088.1">
    <property type="nucleotide sequence ID" value="XM_058454839.1"/>
</dbReference>
<dbReference type="OrthoDB" id="3266505at2759"/>
<dbReference type="PANTHER" id="PTHR46910:SF3">
    <property type="entry name" value="HALOTOLERANCE PROTEIN 9-RELATED"/>
    <property type="match status" value="1"/>
</dbReference>
<dbReference type="GO" id="GO:0003700">
    <property type="term" value="F:DNA-binding transcription factor activity"/>
    <property type="evidence" value="ECO:0007669"/>
    <property type="project" value="InterPro"/>
</dbReference>
<feature type="region of interest" description="Disordered" evidence="5">
    <location>
        <begin position="43"/>
        <end position="77"/>
    </location>
</feature>
<protein>
    <recommendedName>
        <fullName evidence="6">Xylanolytic transcriptional activator regulatory domain-containing protein</fullName>
    </recommendedName>
</protein>
<dbReference type="InterPro" id="IPR007219">
    <property type="entry name" value="XnlR_reg_dom"/>
</dbReference>
<dbReference type="GO" id="GO:0003677">
    <property type="term" value="F:DNA binding"/>
    <property type="evidence" value="ECO:0007669"/>
    <property type="project" value="UniProtKB-KW"/>
</dbReference>
<dbReference type="Proteomes" id="UP001150904">
    <property type="component" value="Unassembled WGS sequence"/>
</dbReference>
<keyword evidence="3" id="KW-0238">DNA-binding</keyword>
<keyword evidence="8" id="KW-1185">Reference proteome</keyword>
<evidence type="ECO:0000256" key="1">
    <source>
        <dbReference type="ARBA" id="ARBA00004123"/>
    </source>
</evidence>
<dbReference type="GeneID" id="83182140"/>
<evidence type="ECO:0000313" key="8">
    <source>
        <dbReference type="Proteomes" id="UP001150904"/>
    </source>
</evidence>
<feature type="compositionally biased region" description="Basic and acidic residues" evidence="5">
    <location>
        <begin position="114"/>
        <end position="127"/>
    </location>
</feature>